<evidence type="ECO:0000256" key="1">
    <source>
        <dbReference type="ARBA" id="ARBA00012513"/>
    </source>
</evidence>
<dbReference type="PROSITE" id="PS50011">
    <property type="entry name" value="PROTEIN_KINASE_DOM"/>
    <property type="match status" value="1"/>
</dbReference>
<dbReference type="PROSITE" id="PS00108">
    <property type="entry name" value="PROTEIN_KINASE_ST"/>
    <property type="match status" value="1"/>
</dbReference>
<keyword evidence="11" id="KW-1185">Reference proteome</keyword>
<organism evidence="10 11">
    <name type="scientific">Saccharomonospora amisosensis</name>
    <dbReference type="NCBI Taxonomy" id="1128677"/>
    <lineage>
        <taxon>Bacteria</taxon>
        <taxon>Bacillati</taxon>
        <taxon>Actinomycetota</taxon>
        <taxon>Actinomycetes</taxon>
        <taxon>Pseudonocardiales</taxon>
        <taxon>Pseudonocardiaceae</taxon>
        <taxon>Saccharomonospora</taxon>
    </lineage>
</organism>
<evidence type="ECO:0000256" key="4">
    <source>
        <dbReference type="ARBA" id="ARBA00022741"/>
    </source>
</evidence>
<keyword evidence="2 10" id="KW-0723">Serine/threonine-protein kinase</keyword>
<protein>
    <recommendedName>
        <fullName evidence="1">non-specific serine/threonine protein kinase</fullName>
        <ecNumber evidence="1">2.7.11.1</ecNumber>
    </recommendedName>
</protein>
<dbReference type="RefSeq" id="WP_167174559.1">
    <property type="nucleotide sequence ID" value="NZ_JAAOYM010000001.1"/>
</dbReference>
<dbReference type="AlphaFoldDB" id="A0A7X5UTS8"/>
<dbReference type="EC" id="2.7.11.1" evidence="1"/>
<accession>A0A7X5UTS8</accession>
<dbReference type="Proteomes" id="UP000545493">
    <property type="component" value="Unassembled WGS sequence"/>
</dbReference>
<dbReference type="InterPro" id="IPR000719">
    <property type="entry name" value="Prot_kinase_dom"/>
</dbReference>
<dbReference type="InterPro" id="IPR017441">
    <property type="entry name" value="Protein_kinase_ATP_BS"/>
</dbReference>
<sequence>MSNPPSKPPAFPDESRLVAGRYRLRSVLGSGSMGTVWSAYDEFLQRPVAVKEVRMPPGVPATRISELRERTLREARAIAVLSHPNVITLHDVVRENGDPYVVMELLPARSLAGLLHQAGRLTVPQAAAVADAVAAALEAAHAAGITHRDVKPGNVLVAGDGRIKLTDFGIARNVSEATMTHTGMMLGSPAFIAPEVASGGAVTYTADLWGLGATLFAATEGHPPYDADGDPFETVTRVVHGDVPRPSAGPLAPLIRGLMAKRPAERMSLSEVRRRLYPLLRKPHHPLFPAELFRQGEGSRAGSEASVTRVIPRMPPAKPSESPAGTRQSKPESTGGEAGALAADPGPLPFAASGSGSTGSPGSSGSAGPADPADSAGLSPSAIAAALGERIDARRAALVAVAMLLFLAAAAAGFALTRVVAGQALEPPQPVAPHPAARPATQSLELLTREGDATNLRGAKGGLFSVEVPSNWVRFTSQRPEGALPTSTMVRFVSPDGSQVLGVEHFANYFPDLAAQDYVRALAGYWPESDFTLVRSDPLADGREGVLLGYRTAERGSGQRASNRTTQAEVFRSDSSLWVVSVTVPLERERFGRSQLFDRIVPTFRMTS</sequence>
<dbReference type="CDD" id="cd14014">
    <property type="entry name" value="STKc_PknB_like"/>
    <property type="match status" value="1"/>
</dbReference>
<feature type="domain" description="Protein kinase" evidence="9">
    <location>
        <begin position="22"/>
        <end position="288"/>
    </location>
</feature>
<dbReference type="Pfam" id="PF00069">
    <property type="entry name" value="Pkinase"/>
    <property type="match status" value="1"/>
</dbReference>
<keyword evidence="6 7" id="KW-0067">ATP-binding</keyword>
<dbReference type="GO" id="GO:0005524">
    <property type="term" value="F:ATP binding"/>
    <property type="evidence" value="ECO:0007669"/>
    <property type="project" value="UniProtKB-UniRule"/>
</dbReference>
<keyword evidence="5 10" id="KW-0418">Kinase</keyword>
<dbReference type="Gene3D" id="1.10.510.10">
    <property type="entry name" value="Transferase(Phosphotransferase) domain 1"/>
    <property type="match status" value="1"/>
</dbReference>
<dbReference type="EMBL" id="JAAOYM010000001">
    <property type="protein sequence ID" value="NIJ14058.1"/>
    <property type="molecule type" value="Genomic_DNA"/>
</dbReference>
<feature type="compositionally biased region" description="Polar residues" evidence="8">
    <location>
        <begin position="323"/>
        <end position="332"/>
    </location>
</feature>
<evidence type="ECO:0000313" key="10">
    <source>
        <dbReference type="EMBL" id="NIJ14058.1"/>
    </source>
</evidence>
<feature type="compositionally biased region" description="Low complexity" evidence="8">
    <location>
        <begin position="339"/>
        <end position="375"/>
    </location>
</feature>
<name>A0A7X5UTS8_9PSEU</name>
<evidence type="ECO:0000256" key="2">
    <source>
        <dbReference type="ARBA" id="ARBA00022527"/>
    </source>
</evidence>
<dbReference type="SMART" id="SM00220">
    <property type="entry name" value="S_TKc"/>
    <property type="match status" value="1"/>
</dbReference>
<dbReference type="GO" id="GO:0004674">
    <property type="term" value="F:protein serine/threonine kinase activity"/>
    <property type="evidence" value="ECO:0007669"/>
    <property type="project" value="UniProtKB-KW"/>
</dbReference>
<proteinExistence type="predicted"/>
<evidence type="ECO:0000256" key="7">
    <source>
        <dbReference type="PROSITE-ProRule" id="PRU10141"/>
    </source>
</evidence>
<dbReference type="Gene3D" id="3.30.200.20">
    <property type="entry name" value="Phosphorylase Kinase, domain 1"/>
    <property type="match status" value="1"/>
</dbReference>
<dbReference type="PANTHER" id="PTHR43289:SF6">
    <property type="entry name" value="SERINE_THREONINE-PROTEIN KINASE NEKL-3"/>
    <property type="match status" value="1"/>
</dbReference>
<dbReference type="PANTHER" id="PTHR43289">
    <property type="entry name" value="MITOGEN-ACTIVATED PROTEIN KINASE KINASE KINASE 20-RELATED"/>
    <property type="match status" value="1"/>
</dbReference>
<keyword evidence="3" id="KW-0808">Transferase</keyword>
<dbReference type="PROSITE" id="PS00107">
    <property type="entry name" value="PROTEIN_KINASE_ATP"/>
    <property type="match status" value="1"/>
</dbReference>
<evidence type="ECO:0000256" key="8">
    <source>
        <dbReference type="SAM" id="MobiDB-lite"/>
    </source>
</evidence>
<evidence type="ECO:0000256" key="6">
    <source>
        <dbReference type="ARBA" id="ARBA00022840"/>
    </source>
</evidence>
<reference evidence="10 11" key="1">
    <citation type="submission" date="2020-03" db="EMBL/GenBank/DDBJ databases">
        <title>Sequencing the genomes of 1000 actinobacteria strains.</title>
        <authorList>
            <person name="Klenk H.-P."/>
        </authorList>
    </citation>
    <scope>NUCLEOTIDE SEQUENCE [LARGE SCALE GENOMIC DNA]</scope>
    <source>
        <strain evidence="10 11">DSM 45685</strain>
    </source>
</reference>
<evidence type="ECO:0000313" key="11">
    <source>
        <dbReference type="Proteomes" id="UP000545493"/>
    </source>
</evidence>
<keyword evidence="4 7" id="KW-0547">Nucleotide-binding</keyword>
<comment type="caution">
    <text evidence="10">The sequence shown here is derived from an EMBL/GenBank/DDBJ whole genome shotgun (WGS) entry which is preliminary data.</text>
</comment>
<evidence type="ECO:0000256" key="5">
    <source>
        <dbReference type="ARBA" id="ARBA00022777"/>
    </source>
</evidence>
<evidence type="ECO:0000259" key="9">
    <source>
        <dbReference type="PROSITE" id="PS50011"/>
    </source>
</evidence>
<dbReference type="SUPFAM" id="SSF56112">
    <property type="entry name" value="Protein kinase-like (PK-like)"/>
    <property type="match status" value="1"/>
</dbReference>
<feature type="region of interest" description="Disordered" evidence="8">
    <location>
        <begin position="292"/>
        <end position="375"/>
    </location>
</feature>
<evidence type="ECO:0000256" key="3">
    <source>
        <dbReference type="ARBA" id="ARBA00022679"/>
    </source>
</evidence>
<gene>
    <name evidence="10" type="ORF">FHU38_004402</name>
</gene>
<feature type="binding site" evidence="7">
    <location>
        <position position="51"/>
    </location>
    <ligand>
        <name>ATP</name>
        <dbReference type="ChEBI" id="CHEBI:30616"/>
    </ligand>
</feature>
<dbReference type="InterPro" id="IPR011009">
    <property type="entry name" value="Kinase-like_dom_sf"/>
</dbReference>
<dbReference type="InterPro" id="IPR008271">
    <property type="entry name" value="Ser/Thr_kinase_AS"/>
</dbReference>